<feature type="binding site" evidence="8">
    <location>
        <position position="118"/>
    </location>
    <ligand>
        <name>Zn(2+)</name>
        <dbReference type="ChEBI" id="CHEBI:29105"/>
        <note>catalytic</note>
    </ligand>
</feature>
<dbReference type="GO" id="GO:0046513">
    <property type="term" value="P:ceramide biosynthetic process"/>
    <property type="evidence" value="ECO:0007669"/>
    <property type="project" value="TreeGrafter"/>
</dbReference>
<protein>
    <submittedName>
        <fullName evidence="10">Putative alkaline ceramidase family protein</fullName>
    </submittedName>
</protein>
<comment type="cofactor">
    <cofactor evidence="8">
        <name>Zn(2+)</name>
        <dbReference type="ChEBI" id="CHEBI:29105"/>
    </cofactor>
</comment>
<dbReference type="KEGG" id="ela:UCREL1_9721"/>
<keyword evidence="3 9" id="KW-0812">Transmembrane</keyword>
<evidence type="ECO:0000256" key="2">
    <source>
        <dbReference type="ARBA" id="ARBA00009780"/>
    </source>
</evidence>
<feature type="binding site" evidence="8">
    <location>
        <position position="269"/>
    </location>
    <ligand>
        <name>Zn(2+)</name>
        <dbReference type="ChEBI" id="CHEBI:29105"/>
        <note>catalytic</note>
    </ligand>
</feature>
<dbReference type="OMA" id="PWAWLLE"/>
<dbReference type="GO" id="GO:0046872">
    <property type="term" value="F:metal ion binding"/>
    <property type="evidence" value="ECO:0007669"/>
    <property type="project" value="UniProtKB-KW"/>
</dbReference>
<proteinExistence type="inferred from homology"/>
<keyword evidence="8" id="KW-0862">Zinc</keyword>
<dbReference type="Proteomes" id="UP000012174">
    <property type="component" value="Unassembled WGS sequence"/>
</dbReference>
<evidence type="ECO:0000256" key="6">
    <source>
        <dbReference type="ARBA" id="ARBA00023136"/>
    </source>
</evidence>
<name>M7SAX0_EUTLA</name>
<evidence type="ECO:0000256" key="3">
    <source>
        <dbReference type="ARBA" id="ARBA00022692"/>
    </source>
</evidence>
<dbReference type="EMBL" id="KB707241">
    <property type="protein sequence ID" value="EMR63324.1"/>
    <property type="molecule type" value="Genomic_DNA"/>
</dbReference>
<feature type="transmembrane region" description="Helical" evidence="9">
    <location>
        <begin position="178"/>
        <end position="201"/>
    </location>
</feature>
<feature type="binding site" evidence="8">
    <location>
        <position position="265"/>
    </location>
    <ligand>
        <name>Zn(2+)</name>
        <dbReference type="ChEBI" id="CHEBI:29105"/>
        <note>catalytic</note>
    </ligand>
</feature>
<evidence type="ECO:0000256" key="4">
    <source>
        <dbReference type="ARBA" id="ARBA00022801"/>
    </source>
</evidence>
<evidence type="ECO:0000256" key="5">
    <source>
        <dbReference type="ARBA" id="ARBA00022989"/>
    </source>
</evidence>
<evidence type="ECO:0000256" key="1">
    <source>
        <dbReference type="ARBA" id="ARBA00004141"/>
    </source>
</evidence>
<dbReference type="GO" id="GO:0016811">
    <property type="term" value="F:hydrolase activity, acting on carbon-nitrogen (but not peptide) bonds, in linear amides"/>
    <property type="evidence" value="ECO:0007669"/>
    <property type="project" value="InterPro"/>
</dbReference>
<evidence type="ECO:0000313" key="11">
    <source>
        <dbReference type="Proteomes" id="UP000012174"/>
    </source>
</evidence>
<dbReference type="Pfam" id="PF05875">
    <property type="entry name" value="Ceramidase"/>
    <property type="match status" value="1"/>
</dbReference>
<evidence type="ECO:0000256" key="9">
    <source>
        <dbReference type="SAM" id="Phobius"/>
    </source>
</evidence>
<keyword evidence="7" id="KW-0106">Calcium</keyword>
<dbReference type="GO" id="GO:0046514">
    <property type="term" value="P:ceramide catabolic process"/>
    <property type="evidence" value="ECO:0007669"/>
    <property type="project" value="TreeGrafter"/>
</dbReference>
<dbReference type="PANTHER" id="PTHR46187">
    <property type="entry name" value="ALKALINE CERAMIDASE 3"/>
    <property type="match status" value="1"/>
</dbReference>
<dbReference type="OrthoDB" id="187171at2759"/>
<feature type="transmembrane region" description="Helical" evidence="9">
    <location>
        <begin position="222"/>
        <end position="239"/>
    </location>
</feature>
<dbReference type="GO" id="GO:0005789">
    <property type="term" value="C:endoplasmic reticulum membrane"/>
    <property type="evidence" value="ECO:0007669"/>
    <property type="project" value="TreeGrafter"/>
</dbReference>
<evidence type="ECO:0000256" key="7">
    <source>
        <dbReference type="PIRSR" id="PIRSR608901-1"/>
    </source>
</evidence>
<dbReference type="AlphaFoldDB" id="M7SAX0"/>
<dbReference type="eggNOG" id="KOG2329">
    <property type="taxonomic scope" value="Eukaryota"/>
</dbReference>
<keyword evidence="11" id="KW-1185">Reference proteome</keyword>
<sequence length="287" mass="32117">MKRPKTNLFYSTFILKYLLGKILYSAMGHHNLHFAGDPHAQSGVWGPPTSASNFCEEDYAVTRYVAELINTVTNLAYIYLALRHPRKSGGNNAGLASKSLDVLSSSLFAVGVTSAMFHGTLRQGPQFCDDLSMLALAAALLQPLYTHGRSPAAARLVTGVIILATSTASAIYVQSGKILYHVYIFSAMLTFIWPRTLHLLYRDPGPNGSGRSREERRRLGGRFWKAVALLITAYIIWNIDLEMCLQLRDLRSRIGLPWAWLLEFHGWWHILTALGASEYMQLVRELC</sequence>
<dbReference type="HOGENOM" id="CLU_063293_1_0_1"/>
<keyword evidence="5 9" id="KW-1133">Transmembrane helix</keyword>
<keyword evidence="7" id="KW-0479">Metal-binding</keyword>
<feature type="transmembrane region" description="Helical" evidence="9">
    <location>
        <begin position="152"/>
        <end position="172"/>
    </location>
</feature>
<feature type="binding site" evidence="7">
    <location>
        <position position="67"/>
    </location>
    <ligand>
        <name>Ca(2+)</name>
        <dbReference type="ChEBI" id="CHEBI:29108"/>
    </ligand>
</feature>
<feature type="binding site" evidence="7">
    <location>
        <position position="56"/>
    </location>
    <ligand>
        <name>Ca(2+)</name>
        <dbReference type="ChEBI" id="CHEBI:29108"/>
    </ligand>
</feature>
<gene>
    <name evidence="10" type="ORF">UCREL1_9721</name>
</gene>
<evidence type="ECO:0000256" key="8">
    <source>
        <dbReference type="PIRSR" id="PIRSR608901-2"/>
    </source>
</evidence>
<dbReference type="PANTHER" id="PTHR46187:SF1">
    <property type="entry name" value="ALKALINE PHYTOCERAMIDASE"/>
    <property type="match status" value="1"/>
</dbReference>
<dbReference type="InterPro" id="IPR008901">
    <property type="entry name" value="ACER"/>
</dbReference>
<keyword evidence="6 9" id="KW-0472">Membrane</keyword>
<evidence type="ECO:0000313" key="10">
    <source>
        <dbReference type="EMBL" id="EMR63324.1"/>
    </source>
</evidence>
<dbReference type="STRING" id="1287681.M7SAX0"/>
<keyword evidence="4" id="KW-0378">Hydrolase</keyword>
<reference evidence="11" key="1">
    <citation type="journal article" date="2013" name="Genome Announc.">
        <title>Draft genome sequence of the grapevine dieback fungus Eutypa lata UCR-EL1.</title>
        <authorList>
            <person name="Blanco-Ulate B."/>
            <person name="Rolshausen P.E."/>
            <person name="Cantu D."/>
        </authorList>
    </citation>
    <scope>NUCLEOTIDE SEQUENCE [LARGE SCALE GENOMIC DNA]</scope>
    <source>
        <strain evidence="11">UCR-EL1</strain>
    </source>
</reference>
<comment type="similarity">
    <text evidence="2">Belongs to the alkaline ceramidase family.</text>
</comment>
<organism evidence="10 11">
    <name type="scientific">Eutypa lata (strain UCR-EL1)</name>
    <name type="common">Grapevine dieback disease fungus</name>
    <name type="synonym">Eutypa armeniacae</name>
    <dbReference type="NCBI Taxonomy" id="1287681"/>
    <lineage>
        <taxon>Eukaryota</taxon>
        <taxon>Fungi</taxon>
        <taxon>Dikarya</taxon>
        <taxon>Ascomycota</taxon>
        <taxon>Pezizomycotina</taxon>
        <taxon>Sordariomycetes</taxon>
        <taxon>Xylariomycetidae</taxon>
        <taxon>Xylariales</taxon>
        <taxon>Diatrypaceae</taxon>
        <taxon>Eutypa</taxon>
    </lineage>
</organism>
<accession>M7SAX0</accession>
<comment type="subcellular location">
    <subcellularLocation>
        <location evidence="1">Membrane</location>
        <topology evidence="1">Multi-pass membrane protein</topology>
    </subcellularLocation>
</comment>